<name>A0AC61PQS8_9FIRM</name>
<sequence>MKDEGYKVNNGKDGEADCLFTEQGSTEKTKKYNKELTIHCS</sequence>
<keyword evidence="2" id="KW-1185">Reference proteome</keyword>
<organism evidence="1 2">
    <name type="scientific">Aristaeella lactis</name>
    <dbReference type="NCBI Taxonomy" id="3046383"/>
    <lineage>
        <taxon>Bacteria</taxon>
        <taxon>Bacillati</taxon>
        <taxon>Bacillota</taxon>
        <taxon>Clostridia</taxon>
        <taxon>Eubacteriales</taxon>
        <taxon>Aristaeellaceae</taxon>
        <taxon>Aristaeella</taxon>
    </lineage>
</organism>
<gene>
    <name evidence="1" type="ORF">SAMN06297397_0090</name>
</gene>
<dbReference type="Proteomes" id="UP000192328">
    <property type="component" value="Unassembled WGS sequence"/>
</dbReference>
<proteinExistence type="predicted"/>
<accession>A0AC61PQS8</accession>
<dbReference type="EMBL" id="FWXZ01000011">
    <property type="protein sequence ID" value="SMC93525.1"/>
    <property type="molecule type" value="Genomic_DNA"/>
</dbReference>
<protein>
    <submittedName>
        <fullName evidence="1">Uncharacterized protein</fullName>
    </submittedName>
</protein>
<reference evidence="1" key="1">
    <citation type="submission" date="2017-04" db="EMBL/GenBank/DDBJ databases">
        <authorList>
            <person name="Varghese N."/>
            <person name="Submissions S."/>
        </authorList>
    </citation>
    <scope>NUCLEOTIDE SEQUENCE</scope>
    <source>
        <strain evidence="1">WTE2008</strain>
    </source>
</reference>
<comment type="caution">
    <text evidence="1">The sequence shown here is derived from an EMBL/GenBank/DDBJ whole genome shotgun (WGS) entry which is preliminary data.</text>
</comment>
<evidence type="ECO:0000313" key="2">
    <source>
        <dbReference type="Proteomes" id="UP000192328"/>
    </source>
</evidence>
<evidence type="ECO:0000313" key="1">
    <source>
        <dbReference type="EMBL" id="SMC93525.1"/>
    </source>
</evidence>